<gene>
    <name evidence="3" type="ORF">M011DRAFT_495081</name>
</gene>
<evidence type="ECO:0000256" key="2">
    <source>
        <dbReference type="ARBA" id="ARBA00023002"/>
    </source>
</evidence>
<accession>A0A6A6V9Q9</accession>
<protein>
    <submittedName>
        <fullName evidence="3">NAD(P)-binding protein</fullName>
    </submittedName>
</protein>
<keyword evidence="1" id="KW-0521">NADP</keyword>
<name>A0A6A6V9Q9_9PLEO</name>
<evidence type="ECO:0000313" key="3">
    <source>
        <dbReference type="EMBL" id="KAF2746260.1"/>
    </source>
</evidence>
<evidence type="ECO:0000313" key="4">
    <source>
        <dbReference type="Proteomes" id="UP000799440"/>
    </source>
</evidence>
<keyword evidence="2" id="KW-0560">Oxidoreductase</keyword>
<dbReference type="Gene3D" id="3.40.50.720">
    <property type="entry name" value="NAD(P)-binding Rossmann-like Domain"/>
    <property type="match status" value="1"/>
</dbReference>
<sequence>MRIAIAGTCGLALIIAQEIQSKTSHQLVILSRSPQPALIAAGYQCQVVDYMNTSSLQHALMGVDTVISTVNGNPQLRLIEAAVFCRVRRFAPAEFEGPPHLTPTGDALDRGRGLARAHLQHYRNSVQSTVFVCGVLYERFSVNGMQAHRIGMNTGYGNEGDFIVNARKMIAEAPVYSDSAGTMANICLTSVYDVARFVVRALDMPQWPAEMTMCGQRISINALVELIKTCRGRPYSNISYQTPDTIRYELSLAQMSGDVNKQRRLLTHLAAAEGRYDFATPAYLNASFPDIKPISFRDWFMRNWASVS</sequence>
<keyword evidence="4" id="KW-1185">Reference proteome</keyword>
<dbReference type="InterPro" id="IPR051609">
    <property type="entry name" value="NmrA/Isoflavone_reductase-like"/>
</dbReference>
<dbReference type="GO" id="GO:0016491">
    <property type="term" value="F:oxidoreductase activity"/>
    <property type="evidence" value="ECO:0007669"/>
    <property type="project" value="UniProtKB-KW"/>
</dbReference>
<dbReference type="PANTHER" id="PTHR47706">
    <property type="entry name" value="NMRA-LIKE FAMILY PROTEIN"/>
    <property type="match status" value="1"/>
</dbReference>
<dbReference type="AlphaFoldDB" id="A0A6A6V9Q9"/>
<dbReference type="SUPFAM" id="SSF51735">
    <property type="entry name" value="NAD(P)-binding Rossmann-fold domains"/>
    <property type="match status" value="1"/>
</dbReference>
<dbReference type="InterPro" id="IPR036291">
    <property type="entry name" value="NAD(P)-bd_dom_sf"/>
</dbReference>
<dbReference type="EMBL" id="MU006578">
    <property type="protein sequence ID" value="KAF2746260.1"/>
    <property type="molecule type" value="Genomic_DNA"/>
</dbReference>
<dbReference type="Proteomes" id="UP000799440">
    <property type="component" value="Unassembled WGS sequence"/>
</dbReference>
<reference evidence="3" key="1">
    <citation type="journal article" date="2020" name="Stud. Mycol.">
        <title>101 Dothideomycetes genomes: a test case for predicting lifestyles and emergence of pathogens.</title>
        <authorList>
            <person name="Haridas S."/>
            <person name="Albert R."/>
            <person name="Binder M."/>
            <person name="Bloem J."/>
            <person name="Labutti K."/>
            <person name="Salamov A."/>
            <person name="Andreopoulos B."/>
            <person name="Baker S."/>
            <person name="Barry K."/>
            <person name="Bills G."/>
            <person name="Bluhm B."/>
            <person name="Cannon C."/>
            <person name="Castanera R."/>
            <person name="Culley D."/>
            <person name="Daum C."/>
            <person name="Ezra D."/>
            <person name="Gonzalez J."/>
            <person name="Henrissat B."/>
            <person name="Kuo A."/>
            <person name="Liang C."/>
            <person name="Lipzen A."/>
            <person name="Lutzoni F."/>
            <person name="Magnuson J."/>
            <person name="Mondo S."/>
            <person name="Nolan M."/>
            <person name="Ohm R."/>
            <person name="Pangilinan J."/>
            <person name="Park H.-J."/>
            <person name="Ramirez L."/>
            <person name="Alfaro M."/>
            <person name="Sun H."/>
            <person name="Tritt A."/>
            <person name="Yoshinaga Y."/>
            <person name="Zwiers L.-H."/>
            <person name="Turgeon B."/>
            <person name="Goodwin S."/>
            <person name="Spatafora J."/>
            <person name="Crous P."/>
            <person name="Grigoriev I."/>
        </authorList>
    </citation>
    <scope>NUCLEOTIDE SEQUENCE</scope>
    <source>
        <strain evidence="3">CBS 119925</strain>
    </source>
</reference>
<dbReference type="PANTHER" id="PTHR47706:SF5">
    <property type="entry name" value="ISOFLAVONE REDUCTASE"/>
    <property type="match status" value="1"/>
</dbReference>
<evidence type="ECO:0000256" key="1">
    <source>
        <dbReference type="ARBA" id="ARBA00022857"/>
    </source>
</evidence>
<dbReference type="OrthoDB" id="419598at2759"/>
<proteinExistence type="predicted"/>
<organism evidence="3 4">
    <name type="scientific">Sporormia fimetaria CBS 119925</name>
    <dbReference type="NCBI Taxonomy" id="1340428"/>
    <lineage>
        <taxon>Eukaryota</taxon>
        <taxon>Fungi</taxon>
        <taxon>Dikarya</taxon>
        <taxon>Ascomycota</taxon>
        <taxon>Pezizomycotina</taxon>
        <taxon>Dothideomycetes</taxon>
        <taxon>Pleosporomycetidae</taxon>
        <taxon>Pleosporales</taxon>
        <taxon>Sporormiaceae</taxon>
        <taxon>Sporormia</taxon>
    </lineage>
</organism>